<comment type="subcellular location">
    <subcellularLocation>
        <location evidence="1">Membrane</location>
        <topology evidence="1">Multi-pass membrane protein</topology>
    </subcellularLocation>
</comment>
<evidence type="ECO:0000256" key="5">
    <source>
        <dbReference type="SAM" id="MobiDB-lite"/>
    </source>
</evidence>
<evidence type="ECO:0000313" key="8">
    <source>
        <dbReference type="EMBL" id="KAJ2850811.1"/>
    </source>
</evidence>
<evidence type="ECO:0000256" key="1">
    <source>
        <dbReference type="ARBA" id="ARBA00004141"/>
    </source>
</evidence>
<feature type="transmembrane region" description="Helical" evidence="6">
    <location>
        <begin position="56"/>
        <end position="78"/>
    </location>
</feature>
<dbReference type="GO" id="GO:0016020">
    <property type="term" value="C:membrane"/>
    <property type="evidence" value="ECO:0007669"/>
    <property type="project" value="UniProtKB-SubCell"/>
</dbReference>
<proteinExistence type="predicted"/>
<sequence>MLSSALLRLLRYSLYLTAITLAVIELIVDAVALAALNDTYRGFSFSFTNEKGAAGYTMFVTIVTLLFIPIVTFANILVNRGFGAAARFNQILTELSNTVFFLVLWFIAGVVMAVYAGSGDCFGFSVCKKFKAATAFAWLPFFVFLAQTAVLVLILLRIRANGGNMKSMTHDIDGDAGLPTAVAAPPQHVETPYSQPNKGEGAYYNSNPQVDMPVAPPAQAA</sequence>
<dbReference type="EMBL" id="JANBUW010000023">
    <property type="protein sequence ID" value="KAJ2850811.1"/>
    <property type="molecule type" value="Genomic_DNA"/>
</dbReference>
<evidence type="ECO:0000259" key="7">
    <source>
        <dbReference type="Pfam" id="PF01284"/>
    </source>
</evidence>
<feature type="transmembrane region" description="Helical" evidence="6">
    <location>
        <begin position="99"/>
        <end position="117"/>
    </location>
</feature>
<name>A0A9W8IF36_9FUNG</name>
<keyword evidence="2 6" id="KW-0812">Transmembrane</keyword>
<evidence type="ECO:0000256" key="4">
    <source>
        <dbReference type="ARBA" id="ARBA00023136"/>
    </source>
</evidence>
<keyword evidence="9" id="KW-1185">Reference proteome</keyword>
<dbReference type="InterPro" id="IPR008253">
    <property type="entry name" value="Marvel"/>
</dbReference>
<feature type="domain" description="MARVEL" evidence="7">
    <location>
        <begin position="19"/>
        <end position="149"/>
    </location>
</feature>
<keyword evidence="3 6" id="KW-1133">Transmembrane helix</keyword>
<comment type="caution">
    <text evidence="8">The sequence shown here is derived from an EMBL/GenBank/DDBJ whole genome shotgun (WGS) entry which is preliminary data.</text>
</comment>
<dbReference type="AlphaFoldDB" id="A0A9W8IF36"/>
<feature type="transmembrane region" description="Helical" evidence="6">
    <location>
        <begin position="137"/>
        <end position="158"/>
    </location>
</feature>
<protein>
    <recommendedName>
        <fullName evidence="7">MARVEL domain-containing protein</fullName>
    </recommendedName>
</protein>
<feature type="transmembrane region" description="Helical" evidence="6">
    <location>
        <begin position="12"/>
        <end position="36"/>
    </location>
</feature>
<dbReference type="Pfam" id="PF01284">
    <property type="entry name" value="MARVEL"/>
    <property type="match status" value="1"/>
</dbReference>
<evidence type="ECO:0000313" key="9">
    <source>
        <dbReference type="Proteomes" id="UP001139887"/>
    </source>
</evidence>
<reference evidence="8" key="1">
    <citation type="submission" date="2022-07" db="EMBL/GenBank/DDBJ databases">
        <title>Phylogenomic reconstructions and comparative analyses of Kickxellomycotina fungi.</title>
        <authorList>
            <person name="Reynolds N.K."/>
            <person name="Stajich J.E."/>
            <person name="Barry K."/>
            <person name="Grigoriev I.V."/>
            <person name="Crous P."/>
            <person name="Smith M.E."/>
        </authorList>
    </citation>
    <scope>NUCLEOTIDE SEQUENCE</scope>
    <source>
        <strain evidence="8">NRRL 1566</strain>
    </source>
</reference>
<evidence type="ECO:0000256" key="3">
    <source>
        <dbReference type="ARBA" id="ARBA00022989"/>
    </source>
</evidence>
<evidence type="ECO:0000256" key="2">
    <source>
        <dbReference type="ARBA" id="ARBA00022692"/>
    </source>
</evidence>
<feature type="region of interest" description="Disordered" evidence="5">
    <location>
        <begin position="189"/>
        <end position="221"/>
    </location>
</feature>
<organism evidence="8 9">
    <name type="scientific">Coemansia brasiliensis</name>
    <dbReference type="NCBI Taxonomy" id="2650707"/>
    <lineage>
        <taxon>Eukaryota</taxon>
        <taxon>Fungi</taxon>
        <taxon>Fungi incertae sedis</taxon>
        <taxon>Zoopagomycota</taxon>
        <taxon>Kickxellomycotina</taxon>
        <taxon>Kickxellomycetes</taxon>
        <taxon>Kickxellales</taxon>
        <taxon>Kickxellaceae</taxon>
        <taxon>Coemansia</taxon>
    </lineage>
</organism>
<dbReference type="Proteomes" id="UP001139887">
    <property type="component" value="Unassembled WGS sequence"/>
</dbReference>
<accession>A0A9W8IF36</accession>
<gene>
    <name evidence="8" type="ORF">IWW36_001626</name>
</gene>
<keyword evidence="4 6" id="KW-0472">Membrane</keyword>
<dbReference type="OrthoDB" id="5569995at2759"/>
<evidence type="ECO:0000256" key="6">
    <source>
        <dbReference type="SAM" id="Phobius"/>
    </source>
</evidence>